<keyword evidence="2" id="KW-0479">Metal-binding</keyword>
<dbReference type="Gene3D" id="3.90.1590.10">
    <property type="entry name" value="glutathione-dependent formaldehyde- activating enzyme (gfa)"/>
    <property type="match status" value="1"/>
</dbReference>
<dbReference type="PANTHER" id="PTHR33337:SF33">
    <property type="entry name" value="CENP-V_GFA DOMAIN-CONTAINING PROTEIN"/>
    <property type="match status" value="1"/>
</dbReference>
<dbReference type="RefSeq" id="WP_263848627.1">
    <property type="nucleotide sequence ID" value="NZ_JAOWKW010000018.1"/>
</dbReference>
<comment type="caution">
    <text evidence="6">The sequence shown here is derived from an EMBL/GenBank/DDBJ whole genome shotgun (WGS) entry which is preliminary data.</text>
</comment>
<dbReference type="PROSITE" id="PS51891">
    <property type="entry name" value="CENP_V_GFA"/>
    <property type="match status" value="1"/>
</dbReference>
<evidence type="ECO:0000256" key="1">
    <source>
        <dbReference type="ARBA" id="ARBA00005495"/>
    </source>
</evidence>
<evidence type="ECO:0000256" key="3">
    <source>
        <dbReference type="ARBA" id="ARBA00022833"/>
    </source>
</evidence>
<evidence type="ECO:0000256" key="4">
    <source>
        <dbReference type="ARBA" id="ARBA00023239"/>
    </source>
</evidence>
<dbReference type="SUPFAM" id="SSF51316">
    <property type="entry name" value="Mss4-like"/>
    <property type="match status" value="1"/>
</dbReference>
<gene>
    <name evidence="6" type="ORF">OE699_15855</name>
</gene>
<keyword evidence="3" id="KW-0862">Zinc</keyword>
<dbReference type="EMBL" id="JAOWKW010000018">
    <property type="protein sequence ID" value="MCV2880314.1"/>
    <property type="molecule type" value="Genomic_DNA"/>
</dbReference>
<feature type="domain" description="CENP-V/GFA" evidence="5">
    <location>
        <begin position="6"/>
        <end position="122"/>
    </location>
</feature>
<keyword evidence="7" id="KW-1185">Reference proteome</keyword>
<proteinExistence type="inferred from homology"/>
<name>A0ABT3A3K9_9RHOB</name>
<dbReference type="Proteomes" id="UP001526166">
    <property type="component" value="Unassembled WGS sequence"/>
</dbReference>
<evidence type="ECO:0000256" key="2">
    <source>
        <dbReference type="ARBA" id="ARBA00022723"/>
    </source>
</evidence>
<protein>
    <submittedName>
        <fullName evidence="6">GFA family protein</fullName>
    </submittedName>
</protein>
<keyword evidence="4" id="KW-0456">Lyase</keyword>
<accession>A0ABT3A3K9</accession>
<dbReference type="Pfam" id="PF04828">
    <property type="entry name" value="GFA"/>
    <property type="match status" value="1"/>
</dbReference>
<evidence type="ECO:0000313" key="7">
    <source>
        <dbReference type="Proteomes" id="UP001526166"/>
    </source>
</evidence>
<evidence type="ECO:0000313" key="6">
    <source>
        <dbReference type="EMBL" id="MCV2880314.1"/>
    </source>
</evidence>
<dbReference type="PANTHER" id="PTHR33337">
    <property type="entry name" value="GFA DOMAIN-CONTAINING PROTEIN"/>
    <property type="match status" value="1"/>
</dbReference>
<comment type="similarity">
    <text evidence="1">Belongs to the Gfa family.</text>
</comment>
<organism evidence="6 7">
    <name type="scientific">Sedimentimonas flavescens</name>
    <dbReference type="NCBI Taxonomy" id="2851012"/>
    <lineage>
        <taxon>Bacteria</taxon>
        <taxon>Pseudomonadati</taxon>
        <taxon>Pseudomonadota</taxon>
        <taxon>Alphaproteobacteria</taxon>
        <taxon>Rhodobacterales</taxon>
        <taxon>Rhodobacter group</taxon>
        <taxon>Sedimentimonas</taxon>
    </lineage>
</organism>
<dbReference type="InterPro" id="IPR006913">
    <property type="entry name" value="CENP-V/GFA"/>
</dbReference>
<reference evidence="6 7" key="1">
    <citation type="submission" date="2022-10" db="EMBL/GenBank/DDBJ databases">
        <title>Sinirhodobacter sp. nov., isolated from ocean surface sediments.</title>
        <authorList>
            <person name="He W."/>
            <person name="Wang L."/>
            <person name="Zhang D.-F."/>
        </authorList>
    </citation>
    <scope>NUCLEOTIDE SEQUENCE [LARGE SCALE GENOMIC DNA]</scope>
    <source>
        <strain evidence="6 7">WL0115</strain>
    </source>
</reference>
<sequence length="164" mass="18511">MADDLQMGGCSCGRVRYRLRDTPLIVHACHCRMCQRLSGSTNAVNVLIEACKVELESGEVTQKLAFTPSGHGQLITRCADCQVAVWSEYLIFAELHRVSVRFIRAGTLDRPDRFPPDVHIYAETMQDHFLASPEVPQFPRFYDLAKVWSPSSLKRLSRAKTEAN</sequence>
<evidence type="ECO:0000259" key="5">
    <source>
        <dbReference type="PROSITE" id="PS51891"/>
    </source>
</evidence>
<dbReference type="InterPro" id="IPR011057">
    <property type="entry name" value="Mss4-like_sf"/>
</dbReference>